<feature type="transmembrane region" description="Helical" evidence="1">
    <location>
        <begin position="149"/>
        <end position="167"/>
    </location>
</feature>
<keyword evidence="3" id="KW-1185">Reference proteome</keyword>
<evidence type="ECO:0000256" key="1">
    <source>
        <dbReference type="SAM" id="Phobius"/>
    </source>
</evidence>
<feature type="transmembrane region" description="Helical" evidence="1">
    <location>
        <begin position="173"/>
        <end position="195"/>
    </location>
</feature>
<dbReference type="RefSeq" id="WP_098468679.1">
    <property type="nucleotide sequence ID" value="NZ_PDJD01000001.1"/>
</dbReference>
<dbReference type="OrthoDB" id="9790659at2"/>
<dbReference type="PANTHER" id="PTHR20992">
    <property type="entry name" value="AT15442P-RELATED"/>
    <property type="match status" value="1"/>
</dbReference>
<sequence length="551" mass="56351">MEQHNPSGTLSWRDRAAPLAHATRTVFADPVALRGLLAAIAGTIVLLLPNATTVTMTVVVIVLLALSGLVDLSYAVTGRRRFGRRIRRSLAAARGLAALLFAAFMVVLTLTGAGRLTLPLIGGVIGVYVGIRGLISVISAILNRRTQDPALRLAQGGVAVVIGVLSVTVPESVVSAAIVTAALGALVTGVIMIAWSLRGPAQRTDGTDALDGATASIPAVVWDWIVGSDIGRRERTAQAATLYFEEPNRRTKLGTWWVMLLSVAIASFAVLADSTAVIIGAMLVAPLMTPILGLAGALVNGWGRRALSSAALVTSGALAAITLAYGVAAWSPVAISFATNSQIVSRVSPNTIDMLIALAAGAAGAFATVNARVASGIAGVAIAVALVPPLAVVGICINGGQFADAGGAALLFLTNFVAIVLSASLTFVLTGFARPYALHHRPAQIIKTVAPFVVGAGVILVPLMATSEGLLQSETHARNASATVTAWLGEDSAFTLADVAVTDGTVQVTITGPGQPPSAEELLASLQEGFRDPVGLELTVVPVEVTDLPAP</sequence>
<dbReference type="AlphaFoldDB" id="A0A2A9CYS3"/>
<feature type="transmembrane region" description="Helical" evidence="1">
    <location>
        <begin position="311"/>
        <end position="331"/>
    </location>
</feature>
<feature type="transmembrane region" description="Helical" evidence="1">
    <location>
        <begin position="409"/>
        <end position="433"/>
    </location>
</feature>
<organism evidence="2 3">
    <name type="scientific">Serinibacter salmoneus</name>
    <dbReference type="NCBI Taxonomy" id="556530"/>
    <lineage>
        <taxon>Bacteria</taxon>
        <taxon>Bacillati</taxon>
        <taxon>Actinomycetota</taxon>
        <taxon>Actinomycetes</taxon>
        <taxon>Micrococcales</taxon>
        <taxon>Beutenbergiaceae</taxon>
        <taxon>Serinibacter</taxon>
    </lineage>
</organism>
<keyword evidence="1" id="KW-0812">Transmembrane</keyword>
<feature type="transmembrane region" description="Helical" evidence="1">
    <location>
        <begin position="351"/>
        <end position="369"/>
    </location>
</feature>
<feature type="transmembrane region" description="Helical" evidence="1">
    <location>
        <begin position="253"/>
        <end position="272"/>
    </location>
</feature>
<feature type="transmembrane region" description="Helical" evidence="1">
    <location>
        <begin position="31"/>
        <end position="48"/>
    </location>
</feature>
<proteinExistence type="predicted"/>
<dbReference type="EMBL" id="PDJD01000001">
    <property type="protein sequence ID" value="PFG19584.1"/>
    <property type="molecule type" value="Genomic_DNA"/>
</dbReference>
<feature type="transmembrane region" description="Helical" evidence="1">
    <location>
        <begin position="96"/>
        <end position="114"/>
    </location>
</feature>
<evidence type="ECO:0000313" key="2">
    <source>
        <dbReference type="EMBL" id="PFG19584.1"/>
    </source>
</evidence>
<accession>A0A2A9CYS3</accession>
<name>A0A2A9CYS3_9MICO</name>
<dbReference type="Pfam" id="PF04087">
    <property type="entry name" value="DUF389"/>
    <property type="match status" value="1"/>
</dbReference>
<dbReference type="InterPro" id="IPR005240">
    <property type="entry name" value="DUF389"/>
</dbReference>
<evidence type="ECO:0000313" key="3">
    <source>
        <dbReference type="Proteomes" id="UP000224915"/>
    </source>
</evidence>
<dbReference type="Pfam" id="PF03729">
    <property type="entry name" value="DUF308"/>
    <property type="match status" value="1"/>
</dbReference>
<keyword evidence="1" id="KW-0472">Membrane</keyword>
<gene>
    <name evidence="2" type="ORF">ATL40_1148</name>
</gene>
<feature type="transmembrane region" description="Helical" evidence="1">
    <location>
        <begin position="376"/>
        <end position="403"/>
    </location>
</feature>
<reference evidence="2 3" key="1">
    <citation type="submission" date="2017-10" db="EMBL/GenBank/DDBJ databases">
        <title>Sequencing the genomes of 1000 actinobacteria strains.</title>
        <authorList>
            <person name="Klenk H.-P."/>
        </authorList>
    </citation>
    <scope>NUCLEOTIDE SEQUENCE [LARGE SCALE GENOMIC DNA]</scope>
    <source>
        <strain evidence="2 3">DSM 21801</strain>
    </source>
</reference>
<dbReference type="PANTHER" id="PTHR20992:SF9">
    <property type="entry name" value="AT15442P-RELATED"/>
    <property type="match status" value="1"/>
</dbReference>
<dbReference type="Proteomes" id="UP000224915">
    <property type="component" value="Unassembled WGS sequence"/>
</dbReference>
<feature type="transmembrane region" description="Helical" evidence="1">
    <location>
        <begin position="445"/>
        <end position="465"/>
    </location>
</feature>
<protein>
    <submittedName>
        <fullName evidence="2">Putative hydrophobic protein (TIGR00271 family)</fullName>
    </submittedName>
</protein>
<feature type="transmembrane region" description="Helical" evidence="1">
    <location>
        <begin position="278"/>
        <end position="299"/>
    </location>
</feature>
<keyword evidence="1" id="KW-1133">Transmembrane helix</keyword>
<feature type="transmembrane region" description="Helical" evidence="1">
    <location>
        <begin position="54"/>
        <end position="76"/>
    </location>
</feature>
<feature type="transmembrane region" description="Helical" evidence="1">
    <location>
        <begin position="120"/>
        <end position="142"/>
    </location>
</feature>
<comment type="caution">
    <text evidence="2">The sequence shown here is derived from an EMBL/GenBank/DDBJ whole genome shotgun (WGS) entry which is preliminary data.</text>
</comment>
<dbReference type="InterPro" id="IPR005325">
    <property type="entry name" value="DUF308_memb"/>
</dbReference>